<dbReference type="Pfam" id="PF00293">
    <property type="entry name" value="NUDIX"/>
    <property type="match status" value="1"/>
</dbReference>
<dbReference type="AlphaFoldDB" id="A0A1A8ZNW5"/>
<dbReference type="InterPro" id="IPR000086">
    <property type="entry name" value="NUDIX_hydrolase_dom"/>
</dbReference>
<dbReference type="PANTHER" id="PTHR43046">
    <property type="entry name" value="GDP-MANNOSE MANNOSYL HYDROLASE"/>
    <property type="match status" value="1"/>
</dbReference>
<keyword evidence="3 4" id="KW-0378">Hydrolase</keyword>
<reference evidence="6 7" key="1">
    <citation type="submission" date="2016-06" db="EMBL/GenBank/DDBJ databases">
        <authorList>
            <person name="Kjaerup R.B."/>
            <person name="Dalgaard T.S."/>
            <person name="Juul-Madsen H.R."/>
        </authorList>
    </citation>
    <scope>NUCLEOTIDE SEQUENCE [LARGE SCALE GENOMIC DNA]</scope>
    <source>
        <strain evidence="6 7">DSM 45248</strain>
    </source>
</reference>
<dbReference type="PRINTS" id="PR00502">
    <property type="entry name" value="NUDIXFAMILY"/>
</dbReference>
<dbReference type="PROSITE" id="PS00893">
    <property type="entry name" value="NUDIX_BOX"/>
    <property type="match status" value="1"/>
</dbReference>
<sequence>MAVSPYIARLRRHIGHDLLMLYGVSAVVTDEAGRLLLARRGDNGRWSVPAGMVDPGEQPADALLREVHEETGVRVRIERLGGVATHPVVYPNGDACEYLNVWFRCRAVGGAAVADGDESLAVGWFDPDDLPELDDWSRLRIDTALREETAAWYAAPGRRHPALTRPDNL</sequence>
<evidence type="ECO:0000256" key="3">
    <source>
        <dbReference type="ARBA" id="ARBA00022801"/>
    </source>
</evidence>
<protein>
    <submittedName>
        <fullName evidence="6">8-oxo-dGTP diphosphatase</fullName>
    </submittedName>
</protein>
<dbReference type="PANTHER" id="PTHR43046:SF16">
    <property type="entry name" value="ADP-RIBOSE PYROPHOSPHATASE YJHB-RELATED"/>
    <property type="match status" value="1"/>
</dbReference>
<gene>
    <name evidence="6" type="ORF">GA0070621_2377</name>
</gene>
<dbReference type="InterPro" id="IPR020476">
    <property type="entry name" value="Nudix_hydrolase"/>
</dbReference>
<dbReference type="Proteomes" id="UP000198765">
    <property type="component" value="Chromosome I"/>
</dbReference>
<evidence type="ECO:0000259" key="5">
    <source>
        <dbReference type="PROSITE" id="PS51462"/>
    </source>
</evidence>
<accession>A0A1A8ZNW5</accession>
<dbReference type="Gene3D" id="3.90.79.10">
    <property type="entry name" value="Nucleoside Triphosphate Pyrophosphohydrolase"/>
    <property type="match status" value="1"/>
</dbReference>
<evidence type="ECO:0000256" key="1">
    <source>
        <dbReference type="ARBA" id="ARBA00001946"/>
    </source>
</evidence>
<feature type="domain" description="Nudix hydrolase" evidence="5">
    <location>
        <begin position="19"/>
        <end position="148"/>
    </location>
</feature>
<dbReference type="PATRIC" id="fig|299146.4.peg.2456"/>
<evidence type="ECO:0000313" key="7">
    <source>
        <dbReference type="Proteomes" id="UP000198765"/>
    </source>
</evidence>
<dbReference type="PROSITE" id="PS51462">
    <property type="entry name" value="NUDIX"/>
    <property type="match status" value="1"/>
</dbReference>
<dbReference type="GO" id="GO:0016787">
    <property type="term" value="F:hydrolase activity"/>
    <property type="evidence" value="ECO:0007669"/>
    <property type="project" value="UniProtKB-KW"/>
</dbReference>
<organism evidence="6 7">
    <name type="scientific">Micromonospora narathiwatensis</name>
    <dbReference type="NCBI Taxonomy" id="299146"/>
    <lineage>
        <taxon>Bacteria</taxon>
        <taxon>Bacillati</taxon>
        <taxon>Actinomycetota</taxon>
        <taxon>Actinomycetes</taxon>
        <taxon>Micromonosporales</taxon>
        <taxon>Micromonosporaceae</taxon>
        <taxon>Micromonospora</taxon>
    </lineage>
</organism>
<keyword evidence="7" id="KW-1185">Reference proteome</keyword>
<comment type="cofactor">
    <cofactor evidence="1">
        <name>Mg(2+)</name>
        <dbReference type="ChEBI" id="CHEBI:18420"/>
    </cofactor>
</comment>
<dbReference type="CDD" id="cd18879">
    <property type="entry name" value="NUDIX_Hydrolase"/>
    <property type="match status" value="1"/>
</dbReference>
<dbReference type="EMBL" id="LT594324">
    <property type="protein sequence ID" value="SBT45565.1"/>
    <property type="molecule type" value="Genomic_DNA"/>
</dbReference>
<evidence type="ECO:0000256" key="2">
    <source>
        <dbReference type="ARBA" id="ARBA00005582"/>
    </source>
</evidence>
<dbReference type="InterPro" id="IPR015797">
    <property type="entry name" value="NUDIX_hydrolase-like_dom_sf"/>
</dbReference>
<dbReference type="RefSeq" id="WP_091194482.1">
    <property type="nucleotide sequence ID" value="NZ_LT594324.1"/>
</dbReference>
<proteinExistence type="inferred from homology"/>
<name>A0A1A8ZNW5_9ACTN</name>
<evidence type="ECO:0000256" key="4">
    <source>
        <dbReference type="RuleBase" id="RU003476"/>
    </source>
</evidence>
<dbReference type="SUPFAM" id="SSF55811">
    <property type="entry name" value="Nudix"/>
    <property type="match status" value="1"/>
</dbReference>
<evidence type="ECO:0000313" key="6">
    <source>
        <dbReference type="EMBL" id="SBT45565.1"/>
    </source>
</evidence>
<dbReference type="InterPro" id="IPR020084">
    <property type="entry name" value="NUDIX_hydrolase_CS"/>
</dbReference>
<comment type="similarity">
    <text evidence="2 4">Belongs to the Nudix hydrolase family.</text>
</comment>
<dbReference type="OrthoDB" id="9814308at2"/>